<proteinExistence type="predicted"/>
<keyword evidence="2" id="KW-1185">Reference proteome</keyword>
<organism evidence="1 2">
    <name type="scientific">Ficus carica</name>
    <name type="common">Common fig</name>
    <dbReference type="NCBI Taxonomy" id="3494"/>
    <lineage>
        <taxon>Eukaryota</taxon>
        <taxon>Viridiplantae</taxon>
        <taxon>Streptophyta</taxon>
        <taxon>Embryophyta</taxon>
        <taxon>Tracheophyta</taxon>
        <taxon>Spermatophyta</taxon>
        <taxon>Magnoliopsida</taxon>
        <taxon>eudicotyledons</taxon>
        <taxon>Gunneridae</taxon>
        <taxon>Pentapetalae</taxon>
        <taxon>rosids</taxon>
        <taxon>fabids</taxon>
        <taxon>Rosales</taxon>
        <taxon>Moraceae</taxon>
        <taxon>Ficeae</taxon>
        <taxon>Ficus</taxon>
    </lineage>
</organism>
<evidence type="ECO:0000313" key="2">
    <source>
        <dbReference type="Proteomes" id="UP001187192"/>
    </source>
</evidence>
<sequence length="64" mass="7174">MFDLLRPTKLCLRRPTKTNTAGLAVFRMNQLVFLRMIGFTRAFVMPGDGFDITGYFGVLSEALG</sequence>
<protein>
    <submittedName>
        <fullName evidence="1">Uncharacterized protein</fullName>
    </submittedName>
</protein>
<name>A0AA88AUE4_FICCA</name>
<dbReference type="Proteomes" id="UP001187192">
    <property type="component" value="Unassembled WGS sequence"/>
</dbReference>
<evidence type="ECO:0000313" key="1">
    <source>
        <dbReference type="EMBL" id="GMN48291.1"/>
    </source>
</evidence>
<dbReference type="AlphaFoldDB" id="A0AA88AUE4"/>
<comment type="caution">
    <text evidence="1">The sequence shown here is derived from an EMBL/GenBank/DDBJ whole genome shotgun (WGS) entry which is preliminary data.</text>
</comment>
<gene>
    <name evidence="1" type="ORF">TIFTF001_017468</name>
</gene>
<reference evidence="1" key="1">
    <citation type="submission" date="2023-07" db="EMBL/GenBank/DDBJ databases">
        <title>draft genome sequence of fig (Ficus carica).</title>
        <authorList>
            <person name="Takahashi T."/>
            <person name="Nishimura K."/>
        </authorList>
    </citation>
    <scope>NUCLEOTIDE SEQUENCE</scope>
</reference>
<dbReference type="EMBL" id="BTGU01000028">
    <property type="protein sequence ID" value="GMN48291.1"/>
    <property type="molecule type" value="Genomic_DNA"/>
</dbReference>
<accession>A0AA88AUE4</accession>